<proteinExistence type="predicted"/>
<keyword evidence="4" id="KW-1185">Reference proteome</keyword>
<protein>
    <submittedName>
        <fullName evidence="3">Aste57867_4990 protein</fullName>
    </submittedName>
</protein>
<evidence type="ECO:0000313" key="4">
    <source>
        <dbReference type="Proteomes" id="UP000332933"/>
    </source>
</evidence>
<organism evidence="3 4">
    <name type="scientific">Aphanomyces stellatus</name>
    <dbReference type="NCBI Taxonomy" id="120398"/>
    <lineage>
        <taxon>Eukaryota</taxon>
        <taxon>Sar</taxon>
        <taxon>Stramenopiles</taxon>
        <taxon>Oomycota</taxon>
        <taxon>Saprolegniomycetes</taxon>
        <taxon>Saprolegniales</taxon>
        <taxon>Verrucalvaceae</taxon>
        <taxon>Aphanomyces</taxon>
    </lineage>
</organism>
<dbReference type="PANTHER" id="PTHR31827">
    <property type="entry name" value="EMB|CAB89363.1"/>
    <property type="match status" value="1"/>
</dbReference>
<dbReference type="AlphaFoldDB" id="A0A485KH56"/>
<evidence type="ECO:0000256" key="1">
    <source>
        <dbReference type="SAM" id="MobiDB-lite"/>
    </source>
</evidence>
<evidence type="ECO:0000313" key="3">
    <source>
        <dbReference type="EMBL" id="VFT82076.1"/>
    </source>
</evidence>
<evidence type="ECO:0000313" key="2">
    <source>
        <dbReference type="EMBL" id="KAF0711907.1"/>
    </source>
</evidence>
<dbReference type="EMBL" id="CAADRA010001480">
    <property type="protein sequence ID" value="VFT82076.1"/>
    <property type="molecule type" value="Genomic_DNA"/>
</dbReference>
<feature type="compositionally biased region" description="Polar residues" evidence="1">
    <location>
        <begin position="150"/>
        <end position="161"/>
    </location>
</feature>
<accession>A0A485KH56</accession>
<feature type="compositionally biased region" description="Low complexity" evidence="1">
    <location>
        <begin position="139"/>
        <end position="149"/>
    </location>
</feature>
<gene>
    <name evidence="3" type="primary">Aste57867_4990</name>
    <name evidence="2" type="ORF">As57867_004977</name>
    <name evidence="3" type="ORF">ASTE57867_4990</name>
</gene>
<dbReference type="Proteomes" id="UP000332933">
    <property type="component" value="Unassembled WGS sequence"/>
</dbReference>
<reference evidence="3 4" key="1">
    <citation type="submission" date="2019-03" db="EMBL/GenBank/DDBJ databases">
        <authorList>
            <person name="Gaulin E."/>
            <person name="Dumas B."/>
        </authorList>
    </citation>
    <scope>NUCLEOTIDE SEQUENCE [LARGE SCALE GENOMIC DNA]</scope>
    <source>
        <strain evidence="3">CBS 568.67</strain>
    </source>
</reference>
<dbReference type="PANTHER" id="PTHR31827:SF1">
    <property type="entry name" value="EMB|CAB89363.1"/>
    <property type="match status" value="1"/>
</dbReference>
<sequence>MQCYFHGCDSPPELKSLKCMAHMDHPTCRASNCRYHVLPQGAFCRQHAATAGVKLTQPTRPSKKPLCTVDGCDRQAKTKGKCTAHGGYRQCEVDHCTSHARQGGFCQRHGRLQEVDRTSPKKPQGPKIPNIKIPPYVAPSTTNSTPTSSEQSAETGGNTTPEPRIKDEPLDEPYELSSDAKAVFFSMTEPGAWMFKIQI</sequence>
<dbReference type="EMBL" id="VJMH01001479">
    <property type="protein sequence ID" value="KAF0711907.1"/>
    <property type="molecule type" value="Genomic_DNA"/>
</dbReference>
<reference evidence="2" key="2">
    <citation type="submission" date="2019-06" db="EMBL/GenBank/DDBJ databases">
        <title>Genomics analysis of Aphanomyces spp. identifies a new class of oomycete effector associated with host adaptation.</title>
        <authorList>
            <person name="Gaulin E."/>
        </authorList>
    </citation>
    <scope>NUCLEOTIDE SEQUENCE</scope>
    <source>
        <strain evidence="2">CBS 578.67</strain>
    </source>
</reference>
<name>A0A485KH56_9STRA</name>
<feature type="region of interest" description="Disordered" evidence="1">
    <location>
        <begin position="111"/>
        <end position="173"/>
    </location>
</feature>